<feature type="transmembrane region" description="Helical" evidence="1">
    <location>
        <begin position="243"/>
        <end position="260"/>
    </location>
</feature>
<proteinExistence type="predicted"/>
<keyword evidence="1" id="KW-0472">Membrane</keyword>
<evidence type="ECO:0000313" key="3">
    <source>
        <dbReference type="Proteomes" id="UP000236584"/>
    </source>
</evidence>
<name>A0A2I8VIY9_9EURY</name>
<accession>A0A2I8VIY9</accession>
<feature type="transmembrane region" description="Helical" evidence="1">
    <location>
        <begin position="48"/>
        <end position="65"/>
    </location>
</feature>
<feature type="transmembrane region" description="Helical" evidence="1">
    <location>
        <begin position="170"/>
        <end position="192"/>
    </location>
</feature>
<feature type="transmembrane region" description="Helical" evidence="1">
    <location>
        <begin position="333"/>
        <end position="360"/>
    </location>
</feature>
<feature type="transmembrane region" description="Helical" evidence="1">
    <location>
        <begin position="77"/>
        <end position="103"/>
    </location>
</feature>
<evidence type="ECO:0000313" key="2">
    <source>
        <dbReference type="EMBL" id="AUV81903.1"/>
    </source>
</evidence>
<feature type="transmembrane region" description="Helical" evidence="1">
    <location>
        <begin position="145"/>
        <end position="163"/>
    </location>
</feature>
<dbReference type="PANTHER" id="PTHR31970">
    <property type="match status" value="1"/>
</dbReference>
<feature type="transmembrane region" description="Helical" evidence="1">
    <location>
        <begin position="303"/>
        <end position="321"/>
    </location>
</feature>
<dbReference type="AlphaFoldDB" id="A0A2I8VIY9"/>
<dbReference type="RefSeq" id="WP_103425592.1">
    <property type="nucleotide sequence ID" value="NZ_CP026309.1"/>
</dbReference>
<dbReference type="EMBL" id="CP026309">
    <property type="protein sequence ID" value="AUV81903.1"/>
    <property type="molecule type" value="Genomic_DNA"/>
</dbReference>
<dbReference type="OrthoDB" id="117479at2157"/>
<dbReference type="Proteomes" id="UP000236584">
    <property type="component" value="Chromosome"/>
</dbReference>
<feature type="transmembrane region" description="Helical" evidence="1">
    <location>
        <begin position="280"/>
        <end position="298"/>
    </location>
</feature>
<dbReference type="PANTHER" id="PTHR31970:SF9">
    <property type="entry name" value="MOLYBDATE TRANSPORTER 2"/>
    <property type="match status" value="1"/>
</dbReference>
<feature type="transmembrane region" description="Helical" evidence="1">
    <location>
        <begin position="212"/>
        <end position="231"/>
    </location>
</feature>
<feature type="transmembrane region" description="Helical" evidence="1">
    <location>
        <begin position="115"/>
        <end position="133"/>
    </location>
</feature>
<sequence length="365" mass="36856">MGRVVSFRGVSDVDLSWNEATGAIGDSVTVLPVVVAVTVLTDLSLSTMLVWFGVFQLVWGLYYGVPVSVEPMKAVAALVIAGSITAGELLVAGLLLGVVLCLAGATGSLTRLGRVVGSPVVRGIQLGVALVLVRTGVDLSVTNPTLAGLACLIAVVLVVGGYWRTSALAVLLAGGMVAASTVGLPSPTVPSVGMAVPVGMSDLTVPALEATLAQLGMTLGNAALATAVLLGDYFDRDVSPDELATSMGVMNLVAVPLGALPMCHGSGGVAGKYAFGARTAGANLLLGVGYLAVAVLAVELVAAYPVSMLGVVLVLVALQLGRTSLEAATDYPLVVAVGLCGLFFDLGLAFVCGIAAYHLLRWRRG</sequence>
<dbReference type="GO" id="GO:0015098">
    <property type="term" value="F:molybdate ion transmembrane transporter activity"/>
    <property type="evidence" value="ECO:0007669"/>
    <property type="project" value="InterPro"/>
</dbReference>
<keyword evidence="1" id="KW-1133">Transmembrane helix</keyword>
<evidence type="ECO:0000256" key="1">
    <source>
        <dbReference type="SAM" id="Phobius"/>
    </source>
</evidence>
<dbReference type="InterPro" id="IPR031563">
    <property type="entry name" value="MOT1/MOT2"/>
</dbReference>
<protein>
    <submittedName>
        <fullName evidence="2">Sulfate transporter</fullName>
    </submittedName>
</protein>
<dbReference type="Pfam" id="PF16983">
    <property type="entry name" value="MFS_MOT1"/>
    <property type="match status" value="2"/>
</dbReference>
<dbReference type="GeneID" id="35592382"/>
<keyword evidence="3" id="KW-1185">Reference proteome</keyword>
<keyword evidence="1" id="KW-0812">Transmembrane</keyword>
<gene>
    <name evidence="2" type="ORF">C2R22_09785</name>
</gene>
<dbReference type="KEGG" id="srub:C2R22_09785"/>
<reference evidence="2 3" key="1">
    <citation type="submission" date="2018-01" db="EMBL/GenBank/DDBJ databases">
        <title>Complete genome sequence of Salinigranum rubrum GX10T, an extremely halophilic archaeon isolated from a marine solar saltern.</title>
        <authorList>
            <person name="Han S."/>
        </authorList>
    </citation>
    <scope>NUCLEOTIDE SEQUENCE [LARGE SCALE GENOMIC DNA]</scope>
    <source>
        <strain evidence="2 3">GX10</strain>
    </source>
</reference>
<organism evidence="2 3">
    <name type="scientific">Salinigranum rubrum</name>
    <dbReference type="NCBI Taxonomy" id="755307"/>
    <lineage>
        <taxon>Archaea</taxon>
        <taxon>Methanobacteriati</taxon>
        <taxon>Methanobacteriota</taxon>
        <taxon>Stenosarchaea group</taxon>
        <taxon>Halobacteria</taxon>
        <taxon>Halobacteriales</taxon>
        <taxon>Haloferacaceae</taxon>
        <taxon>Salinigranum</taxon>
    </lineage>
</organism>